<dbReference type="PANTHER" id="PTHR13173:SF10">
    <property type="entry name" value="WW DOMAIN-BINDING PROTEIN 4"/>
    <property type="match status" value="1"/>
</dbReference>
<dbReference type="SUPFAM" id="SSF57667">
    <property type="entry name" value="beta-beta-alpha zinc fingers"/>
    <property type="match status" value="1"/>
</dbReference>
<dbReference type="EMBL" id="JABCKI010005731">
    <property type="protein sequence ID" value="KAG5639114.1"/>
    <property type="molecule type" value="Genomic_DNA"/>
</dbReference>
<name>A0A9P7FVH8_9AGAR</name>
<comment type="subcellular location">
    <subcellularLocation>
        <location evidence="1">Nucleus</location>
    </subcellularLocation>
</comment>
<evidence type="ECO:0000256" key="4">
    <source>
        <dbReference type="ARBA" id="ARBA00022833"/>
    </source>
</evidence>
<evidence type="ECO:0000256" key="2">
    <source>
        <dbReference type="ARBA" id="ARBA00022723"/>
    </source>
</evidence>
<dbReference type="PANTHER" id="PTHR13173">
    <property type="entry name" value="WW DOMAIN BINDING PROTEIN 4"/>
    <property type="match status" value="1"/>
</dbReference>
<keyword evidence="4" id="KW-0862">Zinc</keyword>
<feature type="compositionally biased region" description="Low complexity" evidence="6">
    <location>
        <begin position="227"/>
        <end position="237"/>
    </location>
</feature>
<feature type="domain" description="Matrin-type" evidence="7">
    <location>
        <begin position="11"/>
        <end position="42"/>
    </location>
</feature>
<evidence type="ECO:0000256" key="1">
    <source>
        <dbReference type="ARBA" id="ARBA00004123"/>
    </source>
</evidence>
<keyword evidence="9" id="KW-1185">Reference proteome</keyword>
<feature type="compositionally biased region" description="Basic and acidic residues" evidence="6">
    <location>
        <begin position="48"/>
        <end position="66"/>
    </location>
</feature>
<dbReference type="GO" id="GO:0003723">
    <property type="term" value="F:RNA binding"/>
    <property type="evidence" value="ECO:0007669"/>
    <property type="project" value="TreeGrafter"/>
</dbReference>
<keyword evidence="5" id="KW-0539">Nucleus</keyword>
<keyword evidence="2" id="KW-0479">Metal-binding</keyword>
<feature type="compositionally biased region" description="Basic residues" evidence="6">
    <location>
        <begin position="334"/>
        <end position="349"/>
    </location>
</feature>
<dbReference type="InterPro" id="IPR040023">
    <property type="entry name" value="WBP4"/>
</dbReference>
<proteinExistence type="predicted"/>
<dbReference type="PROSITE" id="PS50171">
    <property type="entry name" value="ZF_MATRIN"/>
    <property type="match status" value="1"/>
</dbReference>
<feature type="compositionally biased region" description="Basic and acidic residues" evidence="6">
    <location>
        <begin position="217"/>
        <end position="226"/>
    </location>
</feature>
<sequence>MSEYWVSKKKYFCKYCDIYIADDAPSRQQHENGLRHKGNVERFIRGLYKTSEKRKKDQDEEAREMARVNQAAQAAYAQDVASGRAKPGSGPTASTSAPARKPTLKPANPFTNYSTAQSLGFTDPDAERIAAEADLRRTQGVAGEWEVVAIIQPPRESASDDEADEKPNLAGEAGTKREAEAPPDDEDARQFKLRKKTWGGGLGEVYDPGAIPIKLKKKEEPVKEPDVVASTSTSTSTDAAHKPTDTPKWTKVQWRRPGEDPTPPAPPVEPQIDATPTPGPSADSADPTIDASVPPTSATVAPHVNTEAVPTETKTPLEPLIPKTEETSLSAGMFRKRKLPAGGNKGRRT</sequence>
<feature type="compositionally biased region" description="Polar residues" evidence="6">
    <location>
        <begin position="109"/>
        <end position="120"/>
    </location>
</feature>
<evidence type="ECO:0000256" key="5">
    <source>
        <dbReference type="ARBA" id="ARBA00023242"/>
    </source>
</evidence>
<evidence type="ECO:0000313" key="9">
    <source>
        <dbReference type="Proteomes" id="UP000717328"/>
    </source>
</evidence>
<dbReference type="AlphaFoldDB" id="A0A9P7FVH8"/>
<dbReference type="Gene3D" id="3.30.160.60">
    <property type="entry name" value="Classic Zinc Finger"/>
    <property type="match status" value="1"/>
</dbReference>
<dbReference type="Pfam" id="PF06220">
    <property type="entry name" value="zf-U1"/>
    <property type="match status" value="1"/>
</dbReference>
<dbReference type="GO" id="GO:0071011">
    <property type="term" value="C:precatalytic spliceosome"/>
    <property type="evidence" value="ECO:0007669"/>
    <property type="project" value="TreeGrafter"/>
</dbReference>
<keyword evidence="3" id="KW-0863">Zinc-finger</keyword>
<protein>
    <recommendedName>
        <fullName evidence="7">Matrin-type domain-containing protein</fullName>
    </recommendedName>
</protein>
<dbReference type="InterPro" id="IPR013085">
    <property type="entry name" value="U1-CZ_Znf_C2H2"/>
</dbReference>
<organism evidence="8 9">
    <name type="scientific">Sphagnurus paluster</name>
    <dbReference type="NCBI Taxonomy" id="117069"/>
    <lineage>
        <taxon>Eukaryota</taxon>
        <taxon>Fungi</taxon>
        <taxon>Dikarya</taxon>
        <taxon>Basidiomycota</taxon>
        <taxon>Agaricomycotina</taxon>
        <taxon>Agaricomycetes</taxon>
        <taxon>Agaricomycetidae</taxon>
        <taxon>Agaricales</taxon>
        <taxon>Tricholomatineae</taxon>
        <taxon>Lyophyllaceae</taxon>
        <taxon>Sphagnurus</taxon>
    </lineage>
</organism>
<dbReference type="Proteomes" id="UP000717328">
    <property type="component" value="Unassembled WGS sequence"/>
</dbReference>
<evidence type="ECO:0000256" key="3">
    <source>
        <dbReference type="ARBA" id="ARBA00022771"/>
    </source>
</evidence>
<dbReference type="InterPro" id="IPR000690">
    <property type="entry name" value="Matrin/U1-C_Znf_C2H2"/>
</dbReference>
<reference evidence="8" key="2">
    <citation type="submission" date="2021-10" db="EMBL/GenBank/DDBJ databases">
        <title>Phylogenomics reveals ancestral predisposition of the termite-cultivated fungus Termitomyces towards a domesticated lifestyle.</title>
        <authorList>
            <person name="Auxier B."/>
            <person name="Grum-Grzhimaylo A."/>
            <person name="Cardenas M.E."/>
            <person name="Lodge J.D."/>
            <person name="Laessoe T."/>
            <person name="Pedersen O."/>
            <person name="Smith M.E."/>
            <person name="Kuyper T.W."/>
            <person name="Franco-Molano E.A."/>
            <person name="Baroni T.J."/>
            <person name="Aanen D.K."/>
        </authorList>
    </citation>
    <scope>NUCLEOTIDE SEQUENCE</scope>
    <source>
        <strain evidence="8">D49</strain>
    </source>
</reference>
<dbReference type="InterPro" id="IPR036236">
    <property type="entry name" value="Znf_C2H2_sf"/>
</dbReference>
<feature type="region of interest" description="Disordered" evidence="6">
    <location>
        <begin position="48"/>
        <end position="120"/>
    </location>
</feature>
<accession>A0A9P7FVH8</accession>
<gene>
    <name evidence="8" type="ORF">H0H81_006703</name>
</gene>
<feature type="compositionally biased region" description="Pro residues" evidence="6">
    <location>
        <begin position="260"/>
        <end position="269"/>
    </location>
</feature>
<evidence type="ECO:0000256" key="6">
    <source>
        <dbReference type="SAM" id="MobiDB-lite"/>
    </source>
</evidence>
<dbReference type="SMART" id="SM00451">
    <property type="entry name" value="ZnF_U1"/>
    <property type="match status" value="1"/>
</dbReference>
<evidence type="ECO:0000259" key="7">
    <source>
        <dbReference type="PROSITE" id="PS50171"/>
    </source>
</evidence>
<reference evidence="8" key="1">
    <citation type="submission" date="2021-02" db="EMBL/GenBank/DDBJ databases">
        <authorList>
            <person name="Nieuwenhuis M."/>
            <person name="Van De Peppel L.J.J."/>
        </authorList>
    </citation>
    <scope>NUCLEOTIDE SEQUENCE</scope>
    <source>
        <strain evidence="8">D49</strain>
    </source>
</reference>
<dbReference type="GO" id="GO:0008270">
    <property type="term" value="F:zinc ion binding"/>
    <property type="evidence" value="ECO:0007669"/>
    <property type="project" value="UniProtKB-KW"/>
</dbReference>
<feature type="region of interest" description="Disordered" evidence="6">
    <location>
        <begin position="143"/>
        <end position="349"/>
    </location>
</feature>
<comment type="caution">
    <text evidence="8">The sequence shown here is derived from an EMBL/GenBank/DDBJ whole genome shotgun (WGS) entry which is preliminary data.</text>
</comment>
<evidence type="ECO:0000313" key="8">
    <source>
        <dbReference type="EMBL" id="KAG5639114.1"/>
    </source>
</evidence>
<dbReference type="InterPro" id="IPR003604">
    <property type="entry name" value="Matrin/U1-like-C_Znf_C2H2"/>
</dbReference>
<dbReference type="GO" id="GO:0000398">
    <property type="term" value="P:mRNA splicing, via spliceosome"/>
    <property type="evidence" value="ECO:0007669"/>
    <property type="project" value="InterPro"/>
</dbReference>
<dbReference type="OrthoDB" id="191651at2759"/>